<evidence type="ECO:0000313" key="1">
    <source>
        <dbReference type="EMBL" id="GJD65558.1"/>
    </source>
</evidence>
<dbReference type="EMBL" id="BPQJ01000042">
    <property type="protein sequence ID" value="GJD65558.1"/>
    <property type="molecule type" value="Genomic_DNA"/>
</dbReference>
<reference evidence="1" key="1">
    <citation type="journal article" date="2016" name="Front. Microbiol.">
        <title>Genome Sequence of the Piezophilic, Mesophilic Sulfate-Reducing Bacterium Desulfovibrio indicus J2T.</title>
        <authorList>
            <person name="Cao J."/>
            <person name="Maignien L."/>
            <person name="Shao Z."/>
            <person name="Alain K."/>
            <person name="Jebbar M."/>
        </authorList>
    </citation>
    <scope>NUCLEOTIDE SEQUENCE</scope>
    <source>
        <strain evidence="1">JCM 32048</strain>
    </source>
</reference>
<dbReference type="AlphaFoldDB" id="A0AA37M735"/>
<proteinExistence type="predicted"/>
<gene>
    <name evidence="1" type="ORF">MPEAHAMD_5753</name>
</gene>
<sequence>MTLLVAQAQVVIMRNVTNLPHRHALRWVLGTHRVYIMLYYFVNAR</sequence>
<name>A0AA37M735_9HYPH</name>
<protein>
    <submittedName>
        <fullName evidence="1">Uncharacterized protein</fullName>
    </submittedName>
</protein>
<accession>A0AA37M735</accession>
<comment type="caution">
    <text evidence="1">The sequence shown here is derived from an EMBL/GenBank/DDBJ whole genome shotgun (WGS) entry which is preliminary data.</text>
</comment>
<dbReference type="Proteomes" id="UP001055286">
    <property type="component" value="Unassembled WGS sequence"/>
</dbReference>
<reference evidence="1" key="2">
    <citation type="submission" date="2021-08" db="EMBL/GenBank/DDBJ databases">
        <authorList>
            <person name="Tani A."/>
            <person name="Ola A."/>
            <person name="Ogura Y."/>
            <person name="Katsura K."/>
            <person name="Hayashi T."/>
        </authorList>
    </citation>
    <scope>NUCLEOTIDE SEQUENCE</scope>
    <source>
        <strain evidence="1">JCM 32048</strain>
    </source>
</reference>
<evidence type="ECO:0000313" key="2">
    <source>
        <dbReference type="Proteomes" id="UP001055286"/>
    </source>
</evidence>
<keyword evidence="2" id="KW-1185">Reference proteome</keyword>
<organism evidence="1 2">
    <name type="scientific">Methylobacterium frigidaeris</name>
    <dbReference type="NCBI Taxonomy" id="2038277"/>
    <lineage>
        <taxon>Bacteria</taxon>
        <taxon>Pseudomonadati</taxon>
        <taxon>Pseudomonadota</taxon>
        <taxon>Alphaproteobacteria</taxon>
        <taxon>Hyphomicrobiales</taxon>
        <taxon>Methylobacteriaceae</taxon>
        <taxon>Methylobacterium</taxon>
    </lineage>
</organism>